<feature type="domain" description="Uncharacterized protein TP-0789" evidence="2">
    <location>
        <begin position="79"/>
        <end position="261"/>
    </location>
</feature>
<evidence type="ECO:0000256" key="1">
    <source>
        <dbReference type="SAM" id="SignalP"/>
    </source>
</evidence>
<evidence type="ECO:0000259" key="2">
    <source>
        <dbReference type="Pfam" id="PF17131"/>
    </source>
</evidence>
<keyword evidence="4" id="KW-1185">Reference proteome</keyword>
<dbReference type="Pfam" id="PF17131">
    <property type="entry name" value="LolA_like"/>
    <property type="match status" value="1"/>
</dbReference>
<feature type="chain" id="PRO_5045314261" description="Uncharacterized protein TP-0789 domain-containing protein" evidence="1">
    <location>
        <begin position="29"/>
        <end position="266"/>
    </location>
</feature>
<dbReference type="CDD" id="cd16329">
    <property type="entry name" value="LolA_like"/>
    <property type="match status" value="1"/>
</dbReference>
<dbReference type="Gene3D" id="2.50.20.10">
    <property type="entry name" value="Lipoprotein localisation LolA/LolB/LppX"/>
    <property type="match status" value="1"/>
</dbReference>
<dbReference type="EMBL" id="AWVH01000039">
    <property type="protein sequence ID" value="ERJ92040.1"/>
    <property type="molecule type" value="Genomic_DNA"/>
</dbReference>
<accession>A0ABN0NXA7</accession>
<sequence length="266" mass="30121">MKGVFMKTITKQLIALAVFAAAAGSAFAQGLTGKEIMQKVDKREKAASDSFTMRMTLTNAGGKKRVREVTAYSKDYGSEKKTVMVFMLPADVKGVGYLSFSYDDASKNDDRWLYIPALKKAKRISGSSSQDYFMGTDFTYDDISGHKIDDYTYTLLAEETVDGKNCWKIESVPIKKSMYSKYVSWIDKESLVQVKAEFYDEQGTLLKVLTVSGIEKKDGFWTADKMEMNNLQKKHTTLIETLKHEFNKNISDSYFRVSSLEEGKIR</sequence>
<feature type="signal peptide" evidence="1">
    <location>
        <begin position="1"/>
        <end position="28"/>
    </location>
</feature>
<evidence type="ECO:0000313" key="3">
    <source>
        <dbReference type="EMBL" id="ERJ92040.1"/>
    </source>
</evidence>
<gene>
    <name evidence="3" type="ORF">HMPREF9193_01698</name>
</gene>
<protein>
    <recommendedName>
        <fullName evidence="2">Uncharacterized protein TP-0789 domain-containing protein</fullName>
    </recommendedName>
</protein>
<comment type="caution">
    <text evidence="3">The sequence shown here is derived from an EMBL/GenBank/DDBJ whole genome shotgun (WGS) entry which is preliminary data.</text>
</comment>
<proteinExistence type="predicted"/>
<name>A0ABN0NXA7_TRELE</name>
<dbReference type="InterPro" id="IPR033399">
    <property type="entry name" value="TP_0789-like"/>
</dbReference>
<reference evidence="3 4" key="1">
    <citation type="submission" date="2013-08" db="EMBL/GenBank/DDBJ databases">
        <authorList>
            <person name="Weinstock G."/>
            <person name="Sodergren E."/>
            <person name="Wylie T."/>
            <person name="Fulton L."/>
            <person name="Fulton R."/>
            <person name="Fronick C."/>
            <person name="O'Laughlin M."/>
            <person name="Godfrey J."/>
            <person name="Miner T."/>
            <person name="Herter B."/>
            <person name="Appelbaum E."/>
            <person name="Cordes M."/>
            <person name="Lek S."/>
            <person name="Wollam A."/>
            <person name="Pepin K.H."/>
            <person name="Palsikar V.B."/>
            <person name="Mitreva M."/>
            <person name="Wilson R.K."/>
        </authorList>
    </citation>
    <scope>NUCLEOTIDE SEQUENCE [LARGE SCALE GENOMIC DNA]</scope>
    <source>
        <strain evidence="3 4">ATCC 700332</strain>
    </source>
</reference>
<keyword evidence="1" id="KW-0732">Signal</keyword>
<dbReference type="Proteomes" id="UP000016649">
    <property type="component" value="Unassembled WGS sequence"/>
</dbReference>
<evidence type="ECO:0000313" key="4">
    <source>
        <dbReference type="Proteomes" id="UP000016649"/>
    </source>
</evidence>
<organism evidence="3 4">
    <name type="scientific">Treponema lecithinolyticum ATCC 700332</name>
    <dbReference type="NCBI Taxonomy" id="1321815"/>
    <lineage>
        <taxon>Bacteria</taxon>
        <taxon>Pseudomonadati</taxon>
        <taxon>Spirochaetota</taxon>
        <taxon>Spirochaetia</taxon>
        <taxon>Spirochaetales</taxon>
        <taxon>Treponemataceae</taxon>
        <taxon>Treponema</taxon>
    </lineage>
</organism>